<evidence type="ECO:0000256" key="15">
    <source>
        <dbReference type="ARBA" id="ARBA00023065"/>
    </source>
</evidence>
<accession>A0A210QYE4</accession>
<protein>
    <submittedName>
        <fullName evidence="22">Sodium/calcium exchanger 3</fullName>
    </submittedName>
</protein>
<evidence type="ECO:0000256" key="3">
    <source>
        <dbReference type="ARBA" id="ARBA00022448"/>
    </source>
</evidence>
<dbReference type="GO" id="GO:0046872">
    <property type="term" value="F:metal ion binding"/>
    <property type="evidence" value="ECO:0007669"/>
    <property type="project" value="UniProtKB-KW"/>
</dbReference>
<dbReference type="AlphaFoldDB" id="A0A210QYE4"/>
<evidence type="ECO:0000256" key="16">
    <source>
        <dbReference type="ARBA" id="ARBA00023136"/>
    </source>
</evidence>
<keyword evidence="4" id="KW-0050">Antiport</keyword>
<feature type="transmembrane region" description="Helical" evidence="20">
    <location>
        <begin position="666"/>
        <end position="691"/>
    </location>
</feature>
<dbReference type="InterPro" id="IPR004837">
    <property type="entry name" value="NaCa_Exmemb"/>
</dbReference>
<evidence type="ECO:0000256" key="19">
    <source>
        <dbReference type="ARBA" id="ARBA00033667"/>
    </source>
</evidence>
<keyword evidence="7 20" id="KW-0812">Transmembrane</keyword>
<feature type="transmembrane region" description="Helical" evidence="20">
    <location>
        <begin position="810"/>
        <end position="829"/>
    </location>
</feature>
<feature type="domain" description="Calx-beta" evidence="21">
    <location>
        <begin position="467"/>
        <end position="566"/>
    </location>
</feature>
<keyword evidence="17" id="KW-0325">Glycoprotein</keyword>
<gene>
    <name evidence="22" type="ORF">KP79_PYT05747</name>
</gene>
<keyword evidence="8" id="KW-0479">Metal-binding</keyword>
<evidence type="ECO:0000256" key="5">
    <source>
        <dbReference type="ARBA" id="ARBA00022475"/>
    </source>
</evidence>
<evidence type="ECO:0000256" key="6">
    <source>
        <dbReference type="ARBA" id="ARBA00022568"/>
    </source>
</evidence>
<evidence type="ECO:0000256" key="18">
    <source>
        <dbReference type="ARBA" id="ARBA00023201"/>
    </source>
</evidence>
<feature type="transmembrane region" description="Helical" evidence="20">
    <location>
        <begin position="52"/>
        <end position="77"/>
    </location>
</feature>
<dbReference type="OrthoDB" id="418484at2759"/>
<evidence type="ECO:0000259" key="21">
    <source>
        <dbReference type="SMART" id="SM00237"/>
    </source>
</evidence>
<keyword evidence="12" id="KW-0112">Calmodulin-binding</keyword>
<dbReference type="Pfam" id="PF03160">
    <property type="entry name" value="Calx-beta"/>
    <property type="match status" value="1"/>
</dbReference>
<dbReference type="InterPro" id="IPR044880">
    <property type="entry name" value="NCX_ion-bd_dom_sf"/>
</dbReference>
<evidence type="ECO:0000256" key="10">
    <source>
        <dbReference type="ARBA" id="ARBA00022737"/>
    </source>
</evidence>
<dbReference type="GO" id="GO:0005516">
    <property type="term" value="F:calmodulin binding"/>
    <property type="evidence" value="ECO:0007669"/>
    <property type="project" value="UniProtKB-KW"/>
</dbReference>
<dbReference type="PANTHER" id="PTHR11878:SF76">
    <property type="entry name" value="CALX-BETA DOMAIN-CONTAINING PROTEIN"/>
    <property type="match status" value="1"/>
</dbReference>
<name>A0A210QYE4_MIZYE</name>
<dbReference type="PRINTS" id="PR01259">
    <property type="entry name" value="NACAEXCHNGR"/>
</dbReference>
<dbReference type="GO" id="GO:0005432">
    <property type="term" value="F:calcium:sodium antiporter activity"/>
    <property type="evidence" value="ECO:0007669"/>
    <property type="project" value="InterPro"/>
</dbReference>
<keyword evidence="10" id="KW-0677">Repeat</keyword>
<comment type="similarity">
    <text evidence="2">Belongs to the Ca(2+):cation antiporter (CaCA) (TC 2.A.19) family. SLC8 subfamily.</text>
</comment>
<feature type="transmembrane region" description="Helical" evidence="20">
    <location>
        <begin position="738"/>
        <end position="757"/>
    </location>
</feature>
<evidence type="ECO:0000256" key="2">
    <source>
        <dbReference type="ARBA" id="ARBA00007489"/>
    </source>
</evidence>
<keyword evidence="18" id="KW-0739">Sodium transport</keyword>
<dbReference type="SUPFAM" id="SSF141072">
    <property type="entry name" value="CalX-like"/>
    <property type="match status" value="2"/>
</dbReference>
<feature type="domain" description="Calx-beta" evidence="21">
    <location>
        <begin position="351"/>
        <end position="450"/>
    </location>
</feature>
<comment type="subcellular location">
    <subcellularLocation>
        <location evidence="1">Cell membrane</location>
        <topology evidence="1">Multi-pass membrane protein</topology>
    </subcellularLocation>
</comment>
<comment type="caution">
    <text evidence="22">The sequence shown here is derived from an EMBL/GenBank/DDBJ whole genome shotgun (WGS) entry which is preliminary data.</text>
</comment>
<dbReference type="PANTHER" id="PTHR11878">
    <property type="entry name" value="SODIUM/CALCIUM EXCHANGER"/>
    <property type="match status" value="1"/>
</dbReference>
<keyword evidence="23" id="KW-1185">Reference proteome</keyword>
<dbReference type="Pfam" id="PF01699">
    <property type="entry name" value="Na_Ca_ex"/>
    <property type="match status" value="2"/>
</dbReference>
<evidence type="ECO:0000256" key="14">
    <source>
        <dbReference type="ARBA" id="ARBA00023053"/>
    </source>
</evidence>
<dbReference type="EMBL" id="NEDP02001223">
    <property type="protein sequence ID" value="OWF53725.1"/>
    <property type="molecule type" value="Genomic_DNA"/>
</dbReference>
<feature type="transmembrane region" description="Helical" evidence="20">
    <location>
        <begin position="635"/>
        <end position="654"/>
    </location>
</feature>
<keyword evidence="11" id="KW-0106">Calcium</keyword>
<dbReference type="Gene3D" id="2.60.40.2030">
    <property type="match status" value="2"/>
</dbReference>
<dbReference type="GO" id="GO:0007154">
    <property type="term" value="P:cell communication"/>
    <property type="evidence" value="ECO:0007669"/>
    <property type="project" value="InterPro"/>
</dbReference>
<dbReference type="InterPro" id="IPR038081">
    <property type="entry name" value="CalX-like_sf"/>
</dbReference>
<sequence length="839" mass="92185">MANTSVATTMAPNATLDNPNSTAYTLYNYKCSNKGILLPVINEFTWSESTRAALYFIAMLWCFLGVSIIADIFMCAIERITSKTTKVRIPDEGTPEGYRELNVKVWNDTVANLSLLALGTSAPEILLSVIEVVGNNFHAGQLGPSTIVGSASFNLLVISAICISCIPEGEVRKMKDLKVFAVTSFSCVFAYVWLAIVLIVISPNIVELWEAIITLLFFPSLIFIAYLADRNCCRKQEDLDSSGMVGISLEDRKNPEEAMALDSRGSGDASLMNLAKELGHEAREDGIPEDQAAKLAAAKIAENQSHDRLWYRINATRGISGGKRLVPHVLTSFQGIYNNIRLPEEERKSLNKIDHSEGGSKAVVEFTSATVSVLESEKRVRVGIRRYGNTDKPLSVRVETINGTAVTPEDYIPFNDEVKFAAKDTLEQIFIEIVDDNEWEPDEFFFVKLIRFGEDVQDATLGNISICQVTIINDDEPGKLEFAKPTIIATDCNRRVRIPVQRVNGADGHVSVKWQTKDITAISGKDFQGGSGELLFDHGETNRTIDVPILDSMKPERDESFQVELTVCDGGAVLGKISKCIITIVSDEEFNGLVSRIFNLTKANLDYLQLEESTWVGQFRQAMNVNGGEIEEASFVDYILHFLTFFWKVLFALVPPPKYLNGWPAFLISLAVIGFMTAIIGDLAGIFGCLIDLPDSITAITFVALGTSVPDTFASKHAATNEKTADSSVGNINGSNSVNVFLGIGLPWTIASIYWLVKTGEDFQVPAGSLAFTVIIYTIAAILAILFLIIRRNLSIFGNAELGGPTIPKYVSSFFFVTLWVLYILLSSLQATGKISFNL</sequence>
<dbReference type="SMART" id="SM00237">
    <property type="entry name" value="Calx_beta"/>
    <property type="match status" value="2"/>
</dbReference>
<keyword evidence="9" id="KW-0732">Signal</keyword>
<proteinExistence type="inferred from homology"/>
<dbReference type="InterPro" id="IPR003644">
    <property type="entry name" value="Calx_beta"/>
</dbReference>
<evidence type="ECO:0000256" key="9">
    <source>
        <dbReference type="ARBA" id="ARBA00022729"/>
    </source>
</evidence>
<keyword evidence="6" id="KW-0109">Calcium transport</keyword>
<dbReference type="GO" id="GO:0042383">
    <property type="term" value="C:sarcolemma"/>
    <property type="evidence" value="ECO:0007669"/>
    <property type="project" value="TreeGrafter"/>
</dbReference>
<dbReference type="GO" id="GO:0030424">
    <property type="term" value="C:axon"/>
    <property type="evidence" value="ECO:0007669"/>
    <property type="project" value="TreeGrafter"/>
</dbReference>
<evidence type="ECO:0000256" key="11">
    <source>
        <dbReference type="ARBA" id="ARBA00022837"/>
    </source>
</evidence>
<evidence type="ECO:0000313" key="22">
    <source>
        <dbReference type="EMBL" id="OWF53725.1"/>
    </source>
</evidence>
<evidence type="ECO:0000256" key="4">
    <source>
        <dbReference type="ARBA" id="ARBA00022449"/>
    </source>
</evidence>
<keyword evidence="5" id="KW-1003">Cell membrane</keyword>
<organism evidence="22 23">
    <name type="scientific">Mizuhopecten yessoensis</name>
    <name type="common">Japanese scallop</name>
    <name type="synonym">Patinopecten yessoensis</name>
    <dbReference type="NCBI Taxonomy" id="6573"/>
    <lineage>
        <taxon>Eukaryota</taxon>
        <taxon>Metazoa</taxon>
        <taxon>Spiralia</taxon>
        <taxon>Lophotrochozoa</taxon>
        <taxon>Mollusca</taxon>
        <taxon>Bivalvia</taxon>
        <taxon>Autobranchia</taxon>
        <taxon>Pteriomorphia</taxon>
        <taxon>Pectinida</taxon>
        <taxon>Pectinoidea</taxon>
        <taxon>Pectinidae</taxon>
        <taxon>Mizuhopecten</taxon>
    </lineage>
</organism>
<dbReference type="Proteomes" id="UP000242188">
    <property type="component" value="Unassembled WGS sequence"/>
</dbReference>
<evidence type="ECO:0000256" key="7">
    <source>
        <dbReference type="ARBA" id="ARBA00022692"/>
    </source>
</evidence>
<dbReference type="GO" id="GO:0098794">
    <property type="term" value="C:postsynapse"/>
    <property type="evidence" value="ECO:0007669"/>
    <property type="project" value="TreeGrafter"/>
</dbReference>
<keyword evidence="3" id="KW-0813">Transport</keyword>
<feature type="transmembrane region" description="Helical" evidence="20">
    <location>
        <begin position="142"/>
        <end position="167"/>
    </location>
</feature>
<dbReference type="InterPro" id="IPR004836">
    <property type="entry name" value="Na_Ca_Ex"/>
</dbReference>
<dbReference type="GO" id="GO:0098703">
    <property type="term" value="P:calcium ion import across plasma membrane"/>
    <property type="evidence" value="ECO:0007669"/>
    <property type="project" value="TreeGrafter"/>
</dbReference>
<keyword evidence="16 20" id="KW-0472">Membrane</keyword>
<dbReference type="InterPro" id="IPR051171">
    <property type="entry name" value="CaCA"/>
</dbReference>
<evidence type="ECO:0000256" key="8">
    <source>
        <dbReference type="ARBA" id="ARBA00022723"/>
    </source>
</evidence>
<keyword evidence="14" id="KW-0915">Sodium</keyword>
<evidence type="ECO:0000256" key="1">
    <source>
        <dbReference type="ARBA" id="ARBA00004651"/>
    </source>
</evidence>
<evidence type="ECO:0000256" key="17">
    <source>
        <dbReference type="ARBA" id="ARBA00023180"/>
    </source>
</evidence>
<evidence type="ECO:0000256" key="12">
    <source>
        <dbReference type="ARBA" id="ARBA00022860"/>
    </source>
</evidence>
<keyword evidence="13 20" id="KW-1133">Transmembrane helix</keyword>
<evidence type="ECO:0000256" key="20">
    <source>
        <dbReference type="SAM" id="Phobius"/>
    </source>
</evidence>
<keyword evidence="15" id="KW-0406">Ion transport</keyword>
<reference evidence="22 23" key="1">
    <citation type="journal article" date="2017" name="Nat. Ecol. Evol.">
        <title>Scallop genome provides insights into evolution of bilaterian karyotype and development.</title>
        <authorList>
            <person name="Wang S."/>
            <person name="Zhang J."/>
            <person name="Jiao W."/>
            <person name="Li J."/>
            <person name="Xun X."/>
            <person name="Sun Y."/>
            <person name="Guo X."/>
            <person name="Huan P."/>
            <person name="Dong B."/>
            <person name="Zhang L."/>
            <person name="Hu X."/>
            <person name="Sun X."/>
            <person name="Wang J."/>
            <person name="Zhao C."/>
            <person name="Wang Y."/>
            <person name="Wang D."/>
            <person name="Huang X."/>
            <person name="Wang R."/>
            <person name="Lv J."/>
            <person name="Li Y."/>
            <person name="Zhang Z."/>
            <person name="Liu B."/>
            <person name="Lu W."/>
            <person name="Hui Y."/>
            <person name="Liang J."/>
            <person name="Zhou Z."/>
            <person name="Hou R."/>
            <person name="Li X."/>
            <person name="Liu Y."/>
            <person name="Li H."/>
            <person name="Ning X."/>
            <person name="Lin Y."/>
            <person name="Zhao L."/>
            <person name="Xing Q."/>
            <person name="Dou J."/>
            <person name="Li Y."/>
            <person name="Mao J."/>
            <person name="Guo H."/>
            <person name="Dou H."/>
            <person name="Li T."/>
            <person name="Mu C."/>
            <person name="Jiang W."/>
            <person name="Fu Q."/>
            <person name="Fu X."/>
            <person name="Miao Y."/>
            <person name="Liu J."/>
            <person name="Yu Q."/>
            <person name="Li R."/>
            <person name="Liao H."/>
            <person name="Li X."/>
            <person name="Kong Y."/>
            <person name="Jiang Z."/>
            <person name="Chourrout D."/>
            <person name="Li R."/>
            <person name="Bao Z."/>
        </authorList>
    </citation>
    <scope>NUCLEOTIDE SEQUENCE [LARGE SCALE GENOMIC DNA]</scope>
    <source>
        <strain evidence="22 23">PY_sf001</strain>
    </source>
</reference>
<feature type="transmembrane region" description="Helical" evidence="20">
    <location>
        <begin position="769"/>
        <end position="790"/>
    </location>
</feature>
<comment type="catalytic activity">
    <reaction evidence="19">
        <text>Ca(2+)(in) + 3 Na(+)(out) = Ca(2+)(out) + 3 Na(+)(in)</text>
        <dbReference type="Rhea" id="RHEA:69955"/>
        <dbReference type="ChEBI" id="CHEBI:29101"/>
        <dbReference type="ChEBI" id="CHEBI:29108"/>
    </reaction>
</comment>
<evidence type="ECO:0000313" key="23">
    <source>
        <dbReference type="Proteomes" id="UP000242188"/>
    </source>
</evidence>
<feature type="transmembrane region" description="Helical" evidence="20">
    <location>
        <begin position="179"/>
        <end position="202"/>
    </location>
</feature>
<evidence type="ECO:0000256" key="13">
    <source>
        <dbReference type="ARBA" id="ARBA00022989"/>
    </source>
</evidence>
<feature type="transmembrane region" description="Helical" evidence="20">
    <location>
        <begin position="208"/>
        <end position="228"/>
    </location>
</feature>
<dbReference type="Gene3D" id="1.20.1420.30">
    <property type="entry name" value="NCX, central ion-binding region"/>
    <property type="match status" value="2"/>
</dbReference>